<evidence type="ECO:0000256" key="1">
    <source>
        <dbReference type="SAM" id="MobiDB-lite"/>
    </source>
</evidence>
<feature type="region of interest" description="Disordered" evidence="1">
    <location>
        <begin position="82"/>
        <end position="106"/>
    </location>
</feature>
<evidence type="ECO:0000313" key="3">
    <source>
        <dbReference type="Proteomes" id="UP000238312"/>
    </source>
</evidence>
<reference evidence="2 3" key="1">
    <citation type="submission" date="2018-03" db="EMBL/GenBank/DDBJ databases">
        <title>Genomic Encyclopedia of Type Strains, Phase III (KMG-III): the genomes of soil and plant-associated and newly described type strains.</title>
        <authorList>
            <person name="Whitman W."/>
        </authorList>
    </citation>
    <scope>NUCLEOTIDE SEQUENCE [LARGE SCALE GENOMIC DNA]</scope>
    <source>
        <strain evidence="2 3">CGMCC 4.7104</strain>
    </source>
</reference>
<dbReference type="Proteomes" id="UP000238312">
    <property type="component" value="Unassembled WGS sequence"/>
</dbReference>
<evidence type="ECO:0000313" key="2">
    <source>
        <dbReference type="EMBL" id="PRX45733.1"/>
    </source>
</evidence>
<keyword evidence="3" id="KW-1185">Reference proteome</keyword>
<accession>A0A2T0LQW5</accession>
<dbReference type="AlphaFoldDB" id="A0A2T0LQW5"/>
<protein>
    <submittedName>
        <fullName evidence="2">Uncharacterized protein</fullName>
    </submittedName>
</protein>
<proteinExistence type="predicted"/>
<comment type="caution">
    <text evidence="2">The sequence shown here is derived from an EMBL/GenBank/DDBJ whole genome shotgun (WGS) entry which is preliminary data.</text>
</comment>
<gene>
    <name evidence="2" type="ORF">B0I32_14720</name>
</gene>
<organism evidence="2 3">
    <name type="scientific">Nonomuraea fuscirosea</name>
    <dbReference type="NCBI Taxonomy" id="1291556"/>
    <lineage>
        <taxon>Bacteria</taxon>
        <taxon>Bacillati</taxon>
        <taxon>Actinomycetota</taxon>
        <taxon>Actinomycetes</taxon>
        <taxon>Streptosporangiales</taxon>
        <taxon>Streptosporangiaceae</taxon>
        <taxon>Nonomuraea</taxon>
    </lineage>
</organism>
<sequence>MKKKMSPQQLRDVLRHISNADPLEMEILLSVIEAKSNSATPIIDDKDLEEAIDKTVDILEERNNALSQPTPDWIEVLSVSETRTGDRGGPSLSEFIFPAQPPRKGH</sequence>
<dbReference type="EMBL" id="PVNG01000047">
    <property type="protein sequence ID" value="PRX45733.1"/>
    <property type="molecule type" value="Genomic_DNA"/>
</dbReference>
<name>A0A2T0LQW5_9ACTN</name>
<dbReference type="RefSeq" id="WP_106253160.1">
    <property type="nucleotide sequence ID" value="NZ_JBFAIB010000060.1"/>
</dbReference>